<dbReference type="Gene3D" id="3.30.300.30">
    <property type="match status" value="1"/>
</dbReference>
<sequence length="379" mass="39625">MTERILEPLVIPSANPAAILPDLQEAIAGQRSLLPLPDNDPARAELLRTTQRVGQEINPEVALVVGTSGSIGTPKGAELTAANLVSSADATHQALGGEGTWLLAMPGHYIAGLQVLVRSLVAGTEPICLDLRSGFSVPAFAQAVRRLAGGRAYTSLTPAQLLKALDCLEGIEALRTLSAVLVGGGPLRAADARSAAELGIRVVRTYGASETSGGCVYDGRPLPGARVRLGEQDRIYLGGPMIARGYRNAPGHEAFAQEGWFATSDAGALDDADRLTVRGRLDAVINSGGLKLHPEVLEEHLRNVPGVAEVCVVGVPHPRLGQAIAVAYTGSAEPGDLVEALDDLPRWQLPKELRRLDALPRTGSGKIHRAGVANLLAGD</sequence>
<gene>
    <name evidence="3" type="primary">sauT</name>
    <name evidence="3" type="ORF">Cocul_01166</name>
</gene>
<evidence type="ECO:0000313" key="3">
    <source>
        <dbReference type="EMBL" id="KQB84365.1"/>
    </source>
</evidence>
<dbReference type="Proteomes" id="UP000050517">
    <property type="component" value="Unassembled WGS sequence"/>
</dbReference>
<reference evidence="3 4" key="1">
    <citation type="submission" date="2015-10" db="EMBL/GenBank/DDBJ databases">
        <title>Corynebacteirum lowii and Corynebacterium oculi species nova, derived from human clinical disease and and emended description of Corynebacterium mastiditis.</title>
        <authorList>
            <person name="Bernard K."/>
            <person name="Pacheco A.L."/>
            <person name="Mcdougall C."/>
            <person name="Burtx T."/>
            <person name="Weibe D."/>
            <person name="Tyler S."/>
            <person name="Olson A.B."/>
            <person name="Cnockaert M."/>
            <person name="Eguchi H."/>
            <person name="Kuwahara T."/>
            <person name="Nakayama-Imaohji H."/>
            <person name="Boudewijins M."/>
            <person name="Van Hoecke F."/>
            <person name="Bernier A.-M."/>
            <person name="Vandamme P."/>
        </authorList>
    </citation>
    <scope>NUCLEOTIDE SEQUENCE [LARGE SCALE GENOMIC DNA]</scope>
    <source>
        <strain evidence="3 4">NML 130210</strain>
    </source>
</reference>
<dbReference type="NCBIfam" id="NF005877">
    <property type="entry name" value="PRK07824.1"/>
    <property type="match status" value="1"/>
</dbReference>
<comment type="caution">
    <text evidence="3">The sequence shown here is derived from an EMBL/GenBank/DDBJ whole genome shotgun (WGS) entry which is preliminary data.</text>
</comment>
<dbReference type="InterPro" id="IPR020845">
    <property type="entry name" value="AMP-binding_CS"/>
</dbReference>
<name>A0A0Q0UD31_9CORY</name>
<dbReference type="Pfam" id="PF13193">
    <property type="entry name" value="AMP-binding_C"/>
    <property type="match status" value="1"/>
</dbReference>
<dbReference type="InterPro" id="IPR025110">
    <property type="entry name" value="AMP-bd_C"/>
</dbReference>
<dbReference type="SUPFAM" id="SSF56801">
    <property type="entry name" value="Acetyl-CoA synthetase-like"/>
    <property type="match status" value="1"/>
</dbReference>
<evidence type="ECO:0000259" key="2">
    <source>
        <dbReference type="Pfam" id="PF13193"/>
    </source>
</evidence>
<dbReference type="InterPro" id="IPR045851">
    <property type="entry name" value="AMP-bd_C_sf"/>
</dbReference>
<dbReference type="GO" id="GO:0006631">
    <property type="term" value="P:fatty acid metabolic process"/>
    <property type="evidence" value="ECO:0007669"/>
    <property type="project" value="TreeGrafter"/>
</dbReference>
<feature type="domain" description="AMP-binding enzyme C-terminal" evidence="2">
    <location>
        <begin position="297"/>
        <end position="366"/>
    </location>
</feature>
<keyword evidence="3" id="KW-0436">Ligase</keyword>
<dbReference type="EC" id="6.2.1.-" evidence="3"/>
<dbReference type="PANTHER" id="PTHR43201:SF32">
    <property type="entry name" value="2-SUCCINYLBENZOATE--COA LIGASE, CHLOROPLASTIC_PEROXISOMAL"/>
    <property type="match status" value="1"/>
</dbReference>
<dbReference type="EMBL" id="LKST01000002">
    <property type="protein sequence ID" value="KQB84365.1"/>
    <property type="molecule type" value="Genomic_DNA"/>
</dbReference>
<feature type="domain" description="AMP-dependent synthetase/ligase" evidence="1">
    <location>
        <begin position="51"/>
        <end position="246"/>
    </location>
</feature>
<dbReference type="Gene3D" id="3.40.50.12780">
    <property type="entry name" value="N-terminal domain of ligase-like"/>
    <property type="match status" value="1"/>
</dbReference>
<proteinExistence type="predicted"/>
<evidence type="ECO:0000259" key="1">
    <source>
        <dbReference type="Pfam" id="PF00501"/>
    </source>
</evidence>
<dbReference type="PATRIC" id="fig|1544416.3.peg.1170"/>
<dbReference type="PROSITE" id="PS00455">
    <property type="entry name" value="AMP_BINDING"/>
    <property type="match status" value="1"/>
</dbReference>
<dbReference type="GO" id="GO:0031956">
    <property type="term" value="F:medium-chain fatty acid-CoA ligase activity"/>
    <property type="evidence" value="ECO:0007669"/>
    <property type="project" value="TreeGrafter"/>
</dbReference>
<organism evidence="3 4">
    <name type="scientific">Corynebacterium oculi</name>
    <dbReference type="NCBI Taxonomy" id="1544416"/>
    <lineage>
        <taxon>Bacteria</taxon>
        <taxon>Bacillati</taxon>
        <taxon>Actinomycetota</taxon>
        <taxon>Actinomycetes</taxon>
        <taxon>Mycobacteriales</taxon>
        <taxon>Corynebacteriaceae</taxon>
        <taxon>Corynebacterium</taxon>
    </lineage>
</organism>
<keyword evidence="4" id="KW-1185">Reference proteome</keyword>
<dbReference type="STRING" id="1544416.Cocul_01166"/>
<dbReference type="AlphaFoldDB" id="A0A0Q0UD31"/>
<dbReference type="PANTHER" id="PTHR43201">
    <property type="entry name" value="ACYL-COA SYNTHETASE"/>
    <property type="match status" value="1"/>
</dbReference>
<evidence type="ECO:0000313" key="4">
    <source>
        <dbReference type="Proteomes" id="UP000050517"/>
    </source>
</evidence>
<dbReference type="Pfam" id="PF00501">
    <property type="entry name" value="AMP-binding"/>
    <property type="match status" value="1"/>
</dbReference>
<protein>
    <submittedName>
        <fullName evidence="3">Putative sulfoacetate--CoA ligase</fullName>
        <ecNumber evidence="3">6.2.1.-</ecNumber>
    </submittedName>
</protein>
<dbReference type="InterPro" id="IPR042099">
    <property type="entry name" value="ANL_N_sf"/>
</dbReference>
<dbReference type="OrthoDB" id="9803968at2"/>
<dbReference type="RefSeq" id="WP_055122302.1">
    <property type="nucleotide sequence ID" value="NZ_LKST01000002.1"/>
</dbReference>
<accession>A0A0Q0UD31</accession>
<dbReference type="InterPro" id="IPR000873">
    <property type="entry name" value="AMP-dep_synth/lig_dom"/>
</dbReference>